<reference evidence="2 3" key="1">
    <citation type="journal article" date="2019" name="Nat. Ecol. Evol.">
        <title>Megaphylogeny resolves global patterns of mushroom evolution.</title>
        <authorList>
            <person name="Varga T."/>
            <person name="Krizsan K."/>
            <person name="Foldi C."/>
            <person name="Dima B."/>
            <person name="Sanchez-Garcia M."/>
            <person name="Sanchez-Ramirez S."/>
            <person name="Szollosi G.J."/>
            <person name="Szarkandi J.G."/>
            <person name="Papp V."/>
            <person name="Albert L."/>
            <person name="Andreopoulos W."/>
            <person name="Angelini C."/>
            <person name="Antonin V."/>
            <person name="Barry K.W."/>
            <person name="Bougher N.L."/>
            <person name="Buchanan P."/>
            <person name="Buyck B."/>
            <person name="Bense V."/>
            <person name="Catcheside P."/>
            <person name="Chovatia M."/>
            <person name="Cooper J."/>
            <person name="Damon W."/>
            <person name="Desjardin D."/>
            <person name="Finy P."/>
            <person name="Geml J."/>
            <person name="Haridas S."/>
            <person name="Hughes K."/>
            <person name="Justo A."/>
            <person name="Karasinski D."/>
            <person name="Kautmanova I."/>
            <person name="Kiss B."/>
            <person name="Kocsube S."/>
            <person name="Kotiranta H."/>
            <person name="LaButti K.M."/>
            <person name="Lechner B.E."/>
            <person name="Liimatainen K."/>
            <person name="Lipzen A."/>
            <person name="Lukacs Z."/>
            <person name="Mihaltcheva S."/>
            <person name="Morgado L.N."/>
            <person name="Niskanen T."/>
            <person name="Noordeloos M.E."/>
            <person name="Ohm R.A."/>
            <person name="Ortiz-Santana B."/>
            <person name="Ovrebo C."/>
            <person name="Racz N."/>
            <person name="Riley R."/>
            <person name="Savchenko A."/>
            <person name="Shiryaev A."/>
            <person name="Soop K."/>
            <person name="Spirin V."/>
            <person name="Szebenyi C."/>
            <person name="Tomsovsky M."/>
            <person name="Tulloss R.E."/>
            <person name="Uehling J."/>
            <person name="Grigoriev I.V."/>
            <person name="Vagvolgyi C."/>
            <person name="Papp T."/>
            <person name="Martin F.M."/>
            <person name="Miettinen O."/>
            <person name="Hibbett D.S."/>
            <person name="Nagy L.G."/>
        </authorList>
    </citation>
    <scope>NUCLEOTIDE SEQUENCE [LARGE SCALE GENOMIC DNA]</scope>
    <source>
        <strain evidence="2 3">CBS 121175</strain>
    </source>
</reference>
<feature type="region of interest" description="Disordered" evidence="1">
    <location>
        <begin position="785"/>
        <end position="811"/>
    </location>
</feature>
<feature type="region of interest" description="Disordered" evidence="1">
    <location>
        <begin position="345"/>
        <end position="369"/>
    </location>
</feature>
<dbReference type="OrthoDB" id="2534923at2759"/>
<feature type="compositionally biased region" description="Polar residues" evidence="1">
    <location>
        <begin position="698"/>
        <end position="711"/>
    </location>
</feature>
<feature type="compositionally biased region" description="Polar residues" evidence="1">
    <location>
        <begin position="438"/>
        <end position="452"/>
    </location>
</feature>
<feature type="region of interest" description="Disordered" evidence="1">
    <location>
        <begin position="649"/>
        <end position="722"/>
    </location>
</feature>
<feature type="compositionally biased region" description="Low complexity" evidence="1">
    <location>
        <begin position="660"/>
        <end position="678"/>
    </location>
</feature>
<dbReference type="AlphaFoldDB" id="A0A5C3L5P9"/>
<accession>A0A5C3L5P9</accession>
<feature type="region of interest" description="Disordered" evidence="1">
    <location>
        <begin position="260"/>
        <end position="308"/>
    </location>
</feature>
<evidence type="ECO:0000313" key="2">
    <source>
        <dbReference type="EMBL" id="TFK27952.1"/>
    </source>
</evidence>
<feature type="compositionally biased region" description="Polar residues" evidence="1">
    <location>
        <begin position="392"/>
        <end position="404"/>
    </location>
</feature>
<keyword evidence="3" id="KW-1185">Reference proteome</keyword>
<feature type="compositionally biased region" description="Acidic residues" evidence="1">
    <location>
        <begin position="792"/>
        <end position="804"/>
    </location>
</feature>
<feature type="region of interest" description="Disordered" evidence="1">
    <location>
        <begin position="600"/>
        <end position="623"/>
    </location>
</feature>
<feature type="compositionally biased region" description="Basic residues" evidence="1">
    <location>
        <begin position="276"/>
        <end position="288"/>
    </location>
</feature>
<protein>
    <submittedName>
        <fullName evidence="2">Uncharacterized protein</fullName>
    </submittedName>
</protein>
<evidence type="ECO:0000256" key="1">
    <source>
        <dbReference type="SAM" id="MobiDB-lite"/>
    </source>
</evidence>
<feature type="compositionally biased region" description="Low complexity" evidence="1">
    <location>
        <begin position="605"/>
        <end position="616"/>
    </location>
</feature>
<proteinExistence type="predicted"/>
<feature type="compositionally biased region" description="Low complexity" evidence="1">
    <location>
        <begin position="426"/>
        <end position="437"/>
    </location>
</feature>
<gene>
    <name evidence="2" type="ORF">FA15DRAFT_665966</name>
</gene>
<dbReference type="Proteomes" id="UP000307440">
    <property type="component" value="Unassembled WGS sequence"/>
</dbReference>
<evidence type="ECO:0000313" key="3">
    <source>
        <dbReference type="Proteomes" id="UP000307440"/>
    </source>
</evidence>
<dbReference type="EMBL" id="ML210160">
    <property type="protein sequence ID" value="TFK27952.1"/>
    <property type="molecule type" value="Genomic_DNA"/>
</dbReference>
<dbReference type="STRING" id="230819.A0A5C3L5P9"/>
<feature type="region of interest" description="Disordered" evidence="1">
    <location>
        <begin position="384"/>
        <end position="477"/>
    </location>
</feature>
<feature type="compositionally biased region" description="Basic and acidic residues" evidence="1">
    <location>
        <begin position="1035"/>
        <end position="1050"/>
    </location>
</feature>
<feature type="region of interest" description="Disordered" evidence="1">
    <location>
        <begin position="1016"/>
        <end position="1050"/>
    </location>
</feature>
<organism evidence="2 3">
    <name type="scientific">Coprinopsis marcescibilis</name>
    <name type="common">Agaric fungus</name>
    <name type="synonym">Psathyrella marcescibilis</name>
    <dbReference type="NCBI Taxonomy" id="230819"/>
    <lineage>
        <taxon>Eukaryota</taxon>
        <taxon>Fungi</taxon>
        <taxon>Dikarya</taxon>
        <taxon>Basidiomycota</taxon>
        <taxon>Agaricomycotina</taxon>
        <taxon>Agaricomycetes</taxon>
        <taxon>Agaricomycetidae</taxon>
        <taxon>Agaricales</taxon>
        <taxon>Agaricineae</taxon>
        <taxon>Psathyrellaceae</taxon>
        <taxon>Coprinopsis</taxon>
    </lineage>
</organism>
<name>A0A5C3L5P9_COPMA</name>
<feature type="compositionally biased region" description="Acidic residues" evidence="1">
    <location>
        <begin position="200"/>
        <end position="212"/>
    </location>
</feature>
<feature type="region of interest" description="Disordered" evidence="1">
    <location>
        <begin position="45"/>
        <end position="77"/>
    </location>
</feature>
<feature type="region of interest" description="Disordered" evidence="1">
    <location>
        <begin position="177"/>
        <end position="216"/>
    </location>
</feature>
<sequence length="1050" mass="114238">MAAQPPFMVLHQNITTTNTNTGNNGSNASMSNGSTNFYQTRTLGTGVGRQGPSEPFLSTDYLTSSSNQASGSGGSASGSHYLTQYQLYQRDGTIYPGGSFATASTTTSVPAAGPSSSASAAVAATTQRIPAFRAPAHKHAHHLHSIPPREKSTRTLIIDHMLWVHGRTRFAQARAELGMTDRTGGPSSSNYTHRTRPENYEEEEEIGSEGEDSTVLKARGAVGGSNDRSEEARLIKQDLPLARTLRLRAEGLEKVVTSMLDQPPPIPHHPAPDDHHHHHHHHHHKHRHWGVEHPSPNTRTGKHPHTLPNGVRLRLALDTIVNDLFARQAPHPPYRHTHQIISEPLGQEDTSSPPPVPSVSPTPCRDNLPEALLPISRVSGMFKPKTDKQTHQRTPSGQSQSSRLCYTPPAGSPTAVKFPSPNTLVQQYQQQQQQQQYHSTTGPSPFTSQIYTIQRPPPPPEPQVTPQQRGRPTRPVAQQRALSLYANGADPTNLHGPSAFRCPRHLHTGCEICVEAKSPTGRAAGSTGGRVSGTGGGRGAFAVPAVPSTSNNSGFTTIGGGNMAVGITGWQDGSGMGTGLLKPGVRGNVLRRKVYLGAEENHIHSNGSTPSSSGTSDMDERMTGAGNTKISRLIPRFIKLSALVAGELGREVRGEETDESSSSSSDSESGSGTEAEGTVKGEPVAGTLPAPAEAASQRMGSTPAPSQTPGSPETMRRRQHLQQHQKMYEYALKPTREWYMLLAGLLTRAVLEGYLTAGWRGVEAAECLLLLGLGVGAEDLDLGKEMEKKEEEDGEESEDEDDTEETRRKREKKKKWRKRRRKLEMFDEDEEFSEFHPDEYPSLFEAIRVLFPSLRSSSGKGRKGKGRAEEEFEFEMYGRLKRFYDVPASTPDLSTHMEDLAWQYPAEPIERAAVRFCEAVAKWRGKPELETYKQKPPSKSVPSGDPMQQLFTADALAIESLVHSNPTSPVLAHTSSASAGGNMAGVGDRYGNTRKAKKPSVDVYFATKDVRADPNIGAWAASVDRSPSSGKKRRAEGDQGREGDYKRLQV</sequence>